<accession>A0ABD1BCZ3</accession>
<evidence type="ECO:0000313" key="2">
    <source>
        <dbReference type="Proteomes" id="UP001558713"/>
    </source>
</evidence>
<proteinExistence type="predicted"/>
<keyword evidence="2" id="KW-1185">Reference proteome</keyword>
<dbReference type="Proteomes" id="UP001558713">
    <property type="component" value="Unassembled WGS sequence"/>
</dbReference>
<evidence type="ECO:0000313" key="1">
    <source>
        <dbReference type="EMBL" id="KAL1208876.1"/>
    </source>
</evidence>
<gene>
    <name evidence="1" type="ORF">V5N11_010553</name>
</gene>
<protein>
    <submittedName>
        <fullName evidence="1">Agamous-like MADS-box protein AGL80</fullName>
    </submittedName>
</protein>
<sequence length="214" mass="24125">MFQSLVGNMEMFHLNILDLNDLGYIIEQYLTDINWKIEFFRNSGMEIGKSSNAVVPTSEGIGSIEVVASTTVPAATINEMGSSSSTMDLFNPLQQQHHQEFRHPAAPHVGFYEQHQYLNLNRNQNHNQSQQQWFMKMMNHPEQPSYAAEQMGFLFIDTKTTTTTTTTINRNSSNRSLVIPPPLHPSAQAVSSPLPVQILPTTYGFVRISLIVDI</sequence>
<dbReference type="EMBL" id="JBANAX010000436">
    <property type="protein sequence ID" value="KAL1208876.1"/>
    <property type="molecule type" value="Genomic_DNA"/>
</dbReference>
<name>A0ABD1BCZ3_CARAN</name>
<comment type="caution">
    <text evidence="1">The sequence shown here is derived from an EMBL/GenBank/DDBJ whole genome shotgun (WGS) entry which is preliminary data.</text>
</comment>
<reference evidence="1 2" key="1">
    <citation type="submission" date="2024-04" db="EMBL/GenBank/DDBJ databases">
        <title>Genome assembly C_amara_ONT_v2.</title>
        <authorList>
            <person name="Yant L."/>
            <person name="Moore C."/>
            <person name="Slenker M."/>
        </authorList>
    </citation>
    <scope>NUCLEOTIDE SEQUENCE [LARGE SCALE GENOMIC DNA]</scope>
    <source>
        <tissue evidence="1">Leaf</tissue>
    </source>
</reference>
<organism evidence="1 2">
    <name type="scientific">Cardamine amara subsp. amara</name>
    <dbReference type="NCBI Taxonomy" id="228776"/>
    <lineage>
        <taxon>Eukaryota</taxon>
        <taxon>Viridiplantae</taxon>
        <taxon>Streptophyta</taxon>
        <taxon>Embryophyta</taxon>
        <taxon>Tracheophyta</taxon>
        <taxon>Spermatophyta</taxon>
        <taxon>Magnoliopsida</taxon>
        <taxon>eudicotyledons</taxon>
        <taxon>Gunneridae</taxon>
        <taxon>Pentapetalae</taxon>
        <taxon>rosids</taxon>
        <taxon>malvids</taxon>
        <taxon>Brassicales</taxon>
        <taxon>Brassicaceae</taxon>
        <taxon>Cardamineae</taxon>
        <taxon>Cardamine</taxon>
    </lineage>
</organism>
<dbReference type="AlphaFoldDB" id="A0ABD1BCZ3"/>